<dbReference type="PANTHER" id="PTHR13091">
    <property type="entry name" value="AMPLIFIED IN BREAST CANCER 2-RELATED"/>
    <property type="match status" value="1"/>
</dbReference>
<feature type="compositionally biased region" description="Polar residues" evidence="4">
    <location>
        <begin position="966"/>
        <end position="986"/>
    </location>
</feature>
<organism evidence="5">
    <name type="scientific">Salix viminalis</name>
    <name type="common">Common osier</name>
    <name type="synonym">Basket willow</name>
    <dbReference type="NCBI Taxonomy" id="40686"/>
    <lineage>
        <taxon>Eukaryota</taxon>
        <taxon>Viridiplantae</taxon>
        <taxon>Streptophyta</taxon>
        <taxon>Embryophyta</taxon>
        <taxon>Tracheophyta</taxon>
        <taxon>Spermatophyta</taxon>
        <taxon>Magnoliopsida</taxon>
        <taxon>eudicotyledons</taxon>
        <taxon>Gunneridae</taxon>
        <taxon>Pentapetalae</taxon>
        <taxon>rosids</taxon>
        <taxon>fabids</taxon>
        <taxon>Malpighiales</taxon>
        <taxon>Salicaceae</taxon>
        <taxon>Saliceae</taxon>
        <taxon>Salix</taxon>
    </lineage>
</organism>
<feature type="region of interest" description="Disordered" evidence="4">
    <location>
        <begin position="1"/>
        <end position="42"/>
    </location>
</feature>
<evidence type="ECO:0000256" key="4">
    <source>
        <dbReference type="SAM" id="MobiDB-lite"/>
    </source>
</evidence>
<evidence type="ECO:0000256" key="1">
    <source>
        <dbReference type="ARBA" id="ARBA00006443"/>
    </source>
</evidence>
<dbReference type="PANTHER" id="PTHR13091:SF0">
    <property type="entry name" value="NONSENSE-MEDIATED MRNA DECAY FACTOR SMG8"/>
    <property type="match status" value="1"/>
</dbReference>
<keyword evidence="2" id="KW-0866">Nonsense-mediated mRNA decay</keyword>
<dbReference type="InterPro" id="IPR019354">
    <property type="entry name" value="SMG8-like"/>
</dbReference>
<feature type="compositionally biased region" description="Pro residues" evidence="4">
    <location>
        <begin position="17"/>
        <end position="35"/>
    </location>
</feature>
<comment type="similarity">
    <text evidence="1">Belongs to the SMG8 family.</text>
</comment>
<feature type="compositionally biased region" description="Low complexity" evidence="4">
    <location>
        <begin position="188"/>
        <end position="211"/>
    </location>
</feature>
<feature type="region of interest" description="Disordered" evidence="4">
    <location>
        <begin position="828"/>
        <end position="854"/>
    </location>
</feature>
<feature type="region of interest" description="Disordered" evidence="4">
    <location>
        <begin position="956"/>
        <end position="1011"/>
    </location>
</feature>
<feature type="region of interest" description="Disordered" evidence="4">
    <location>
        <begin position="872"/>
        <end position="894"/>
    </location>
</feature>
<feature type="region of interest" description="Disordered" evidence="4">
    <location>
        <begin position="182"/>
        <end position="215"/>
    </location>
</feature>
<gene>
    <name evidence="5" type="ORF">SVIM_LOCUS184985</name>
</gene>
<feature type="compositionally biased region" description="Polar residues" evidence="4">
    <location>
        <begin position="880"/>
        <end position="891"/>
    </location>
</feature>
<dbReference type="EMBL" id="CAADRP010001113">
    <property type="protein sequence ID" value="VFU36532.1"/>
    <property type="molecule type" value="Genomic_DNA"/>
</dbReference>
<evidence type="ECO:0000256" key="2">
    <source>
        <dbReference type="ARBA" id="ARBA00023161"/>
    </source>
</evidence>
<reference evidence="5" key="1">
    <citation type="submission" date="2019-03" db="EMBL/GenBank/DDBJ databases">
        <authorList>
            <person name="Mank J."/>
            <person name="Almeida P."/>
        </authorList>
    </citation>
    <scope>NUCLEOTIDE SEQUENCE</scope>
    <source>
        <strain evidence="5">78183</strain>
    </source>
</reference>
<proteinExistence type="inferred from homology"/>
<dbReference type="GO" id="GO:0000184">
    <property type="term" value="P:nuclear-transcribed mRNA catabolic process, nonsense-mediated decay"/>
    <property type="evidence" value="ECO:0007669"/>
    <property type="project" value="UniProtKB-KW"/>
</dbReference>
<protein>
    <recommendedName>
        <fullName evidence="3">Nonsense-mediated mRNA decay factor SMG8</fullName>
    </recommendedName>
</protein>
<evidence type="ECO:0000256" key="3">
    <source>
        <dbReference type="ARBA" id="ARBA00029509"/>
    </source>
</evidence>
<accession>A0A6N2L776</accession>
<dbReference type="Pfam" id="PF10220">
    <property type="entry name" value="Smg8_Smg9"/>
    <property type="match status" value="3"/>
</dbReference>
<name>A0A6N2L776_SALVM</name>
<sequence>MDSRNPNPHCMRVLTRPPTPTPVPGPIPTSSPDPQPSSQSHPRSLEGLVVVGFLSRSPDQSTHLINRVLDSNAFGSGRLDRTLLVDKEEVKDWFNKRKISYYHEEEKGFLFLQFCSIRCPIIHGLSNSGLEELEFEELQGLLFMFSVCHMILYIQEGSRFDTHVLQKFRVLQKSKHALTPYVRSRNTPPLSSRPHSSMSSSRPASSTGSSPIRNGSFTSRNSSALSMMSGLGSYASLFPGYCTPVMLFVFVDDFLDVPNSGSSVEESTDSYSFNQSSGLSSVARSNAPAKGSGPVVVLSRPVSKSEGGFRKKLQSSLEAQIRFLIKKCRTLSGSESGHHTGLRSGAVSSSTPLFSLDASKSVVLLDRSANLRGESLEFATDLVEDILIGKATSDSLLLERHSQNANKEDILSIKEFIYKQSDILRGKGGLVTGANSGSAAGVGMVAVAAAAAAASASAGSGKILTIPELPSLEIWLSSSQLILDGILSAKRSCIDETEVIKRKPRQRNSGPAQVEGTSRVMDPLDVAVHVLEKSRGLNTKFSTSWCEKALPIAKNEYLKDLPVCYATAQHEAHLEKALRAFLSMVRGPAVPLFAKKLEDECTSIWKSGRLLCDAVSLTGKPCMHQRHNVDTGEPHNGAAAKPHSSGYFFLHACACGRSRQLLSDPFDFESANVSSNFLTDCDKLLPAIQLPEGSNIGPIQSSSWSLIRVAGARYYEPSRGLLQSGFSSTHKFLSKWTIFPEKPKKRNGLPATNLLQGSVMRSSSDPQVEFNGDVDRKKTVFYTADIETGVENQRNLSVNSKLDEKKISFGRNIPNFTMRKPFSEVVAGSSATDSGFPPLQQRKQHPSISEKGSRKTLVTDRSVEWIHPKVVQGSHKSEDMSSVQETSNGMASNGGLDGDPFLQIGSNVVPVNINGGEVVKSSKHAIVYVGFEHECPHGHRFLLNLDHLNELGPSYSLPEESHVPSVETSDNSLADPSNFGRNSGTGKSHRRSKDMPVATANKLRNTDKSKEMGVNWNLSSNGLVKLSGSGKEQKQTSLNVPTHPHFMKRLEADFLSISLDDGGSAFSILNRNLPIYMNCPYCQLSKNKKDSPKVKFASTLSQLQRIFLVTPPFPVVLATCPVIQFAASCLPPSVSDREQKLQFNLGCQVVLPPESFLTLKLPFVYGVILADGNSVPLNALESQPEMTAWIMRGTALQVVSLEKFITEAGWRCQAVNRVAVIRHCARAHQSLIPDAHPQLDKHAWIIWELCSIVATWRQGSCTNSCGVQKGMQMEILRSCLDKAWTEGITLAEQWSLLCYRLAADTSFLQ</sequence>
<evidence type="ECO:0000313" key="5">
    <source>
        <dbReference type="EMBL" id="VFU36532.1"/>
    </source>
</evidence>